<keyword evidence="3" id="KW-1185">Reference proteome</keyword>
<name>A0AA35R9N5_GEOBA</name>
<accession>A0AA35R9N5</accession>
<comment type="caution">
    <text evidence="2">The sequence shown here is derived from an EMBL/GenBank/DDBJ whole genome shotgun (WGS) entry which is preliminary data.</text>
</comment>
<protein>
    <submittedName>
        <fullName evidence="2">Uncharacterized protein</fullName>
    </submittedName>
</protein>
<gene>
    <name evidence="2" type="ORF">GBAR_LOCUS5188</name>
</gene>
<reference evidence="2" key="1">
    <citation type="submission" date="2023-03" db="EMBL/GenBank/DDBJ databases">
        <authorList>
            <person name="Steffen K."/>
            <person name="Cardenas P."/>
        </authorList>
    </citation>
    <scope>NUCLEOTIDE SEQUENCE</scope>
</reference>
<evidence type="ECO:0000313" key="3">
    <source>
        <dbReference type="Proteomes" id="UP001174909"/>
    </source>
</evidence>
<sequence length="124" mass="12977">MLKAQGFGRIINISGLNARNAGNLSGGARNTSLVHMTKTLAAQLGQFGITVTASIPAHRTERTPSLLASRAEQLGVSPEEAEAQDFSPGSARGNHICRMVDASEIGLPDRLPGLDKAWAITLAS</sequence>
<proteinExistence type="predicted"/>
<dbReference type="Gene3D" id="3.40.50.720">
    <property type="entry name" value="NAD(P)-binding Rossmann-like Domain"/>
    <property type="match status" value="1"/>
</dbReference>
<dbReference type="InterPro" id="IPR036291">
    <property type="entry name" value="NAD(P)-bd_dom_sf"/>
</dbReference>
<feature type="region of interest" description="Disordered" evidence="1">
    <location>
        <begin position="70"/>
        <end position="90"/>
    </location>
</feature>
<evidence type="ECO:0000313" key="2">
    <source>
        <dbReference type="EMBL" id="CAI8007423.1"/>
    </source>
</evidence>
<dbReference type="EMBL" id="CASHTH010000771">
    <property type="protein sequence ID" value="CAI8007423.1"/>
    <property type="molecule type" value="Genomic_DNA"/>
</dbReference>
<dbReference type="SUPFAM" id="SSF51735">
    <property type="entry name" value="NAD(P)-binding Rossmann-fold domains"/>
    <property type="match status" value="1"/>
</dbReference>
<dbReference type="AlphaFoldDB" id="A0AA35R9N5"/>
<evidence type="ECO:0000256" key="1">
    <source>
        <dbReference type="SAM" id="MobiDB-lite"/>
    </source>
</evidence>
<dbReference type="Proteomes" id="UP001174909">
    <property type="component" value="Unassembled WGS sequence"/>
</dbReference>
<organism evidence="2 3">
    <name type="scientific">Geodia barretti</name>
    <name type="common">Barrett's horny sponge</name>
    <dbReference type="NCBI Taxonomy" id="519541"/>
    <lineage>
        <taxon>Eukaryota</taxon>
        <taxon>Metazoa</taxon>
        <taxon>Porifera</taxon>
        <taxon>Demospongiae</taxon>
        <taxon>Heteroscleromorpha</taxon>
        <taxon>Tetractinellida</taxon>
        <taxon>Astrophorina</taxon>
        <taxon>Geodiidae</taxon>
        <taxon>Geodia</taxon>
    </lineage>
</organism>